<protein>
    <submittedName>
        <fullName evidence="1">Uncharacterized protein</fullName>
    </submittedName>
</protein>
<name>A0A0A9BFD8_ARUDO</name>
<sequence length="23" mass="2712">MLGLPNRLTFMYQVASFKLKLLQ</sequence>
<proteinExistence type="predicted"/>
<reference evidence="1" key="1">
    <citation type="submission" date="2014-09" db="EMBL/GenBank/DDBJ databases">
        <authorList>
            <person name="Magalhaes I.L.F."/>
            <person name="Oliveira U."/>
            <person name="Santos F.R."/>
            <person name="Vidigal T.H.D.A."/>
            <person name="Brescovit A.D."/>
            <person name="Santos A.J."/>
        </authorList>
    </citation>
    <scope>NUCLEOTIDE SEQUENCE</scope>
    <source>
        <tissue evidence="1">Shoot tissue taken approximately 20 cm above the soil surface</tissue>
    </source>
</reference>
<organism evidence="1">
    <name type="scientific">Arundo donax</name>
    <name type="common">Giant reed</name>
    <name type="synonym">Donax arundinaceus</name>
    <dbReference type="NCBI Taxonomy" id="35708"/>
    <lineage>
        <taxon>Eukaryota</taxon>
        <taxon>Viridiplantae</taxon>
        <taxon>Streptophyta</taxon>
        <taxon>Embryophyta</taxon>
        <taxon>Tracheophyta</taxon>
        <taxon>Spermatophyta</taxon>
        <taxon>Magnoliopsida</taxon>
        <taxon>Liliopsida</taxon>
        <taxon>Poales</taxon>
        <taxon>Poaceae</taxon>
        <taxon>PACMAD clade</taxon>
        <taxon>Arundinoideae</taxon>
        <taxon>Arundineae</taxon>
        <taxon>Arundo</taxon>
    </lineage>
</organism>
<dbReference type="AlphaFoldDB" id="A0A0A9BFD8"/>
<dbReference type="EMBL" id="GBRH01237017">
    <property type="protein sequence ID" value="JAD60878.1"/>
    <property type="molecule type" value="Transcribed_RNA"/>
</dbReference>
<accession>A0A0A9BFD8</accession>
<reference evidence="1" key="2">
    <citation type="journal article" date="2015" name="Data Brief">
        <title>Shoot transcriptome of the giant reed, Arundo donax.</title>
        <authorList>
            <person name="Barrero R.A."/>
            <person name="Guerrero F.D."/>
            <person name="Moolhuijzen P."/>
            <person name="Goolsby J.A."/>
            <person name="Tidwell J."/>
            <person name="Bellgard S.E."/>
            <person name="Bellgard M.I."/>
        </authorList>
    </citation>
    <scope>NUCLEOTIDE SEQUENCE</scope>
    <source>
        <tissue evidence="1">Shoot tissue taken approximately 20 cm above the soil surface</tissue>
    </source>
</reference>
<evidence type="ECO:0000313" key="1">
    <source>
        <dbReference type="EMBL" id="JAD60878.1"/>
    </source>
</evidence>